<sequence length="140" mass="16137">MNQTQHKSKNRTAVWLYPETIVQMDSLLDMDNTKSRSEFIEKSLKFYMGYLTSENTSEYLPKVLVSAMQGILRETENRNSSNLFRLSVEMSMMMNILAAGLEISDEDLRKLRGRCVNEVKKTKGKISIEDAVKFQQGIDE</sequence>
<organism evidence="1 2">
    <name type="scientific">Ruminiclostridium sufflavum DSM 19573</name>
    <dbReference type="NCBI Taxonomy" id="1121337"/>
    <lineage>
        <taxon>Bacteria</taxon>
        <taxon>Bacillati</taxon>
        <taxon>Bacillota</taxon>
        <taxon>Clostridia</taxon>
        <taxon>Eubacteriales</taxon>
        <taxon>Oscillospiraceae</taxon>
        <taxon>Ruminiclostridium</taxon>
    </lineage>
</organism>
<dbReference type="Proteomes" id="UP000248132">
    <property type="component" value="Unassembled WGS sequence"/>
</dbReference>
<keyword evidence="2" id="KW-1185">Reference proteome</keyword>
<dbReference type="RefSeq" id="WP_242981425.1">
    <property type="nucleotide sequence ID" value="NZ_QKMR01000036.1"/>
</dbReference>
<dbReference type="AlphaFoldDB" id="A0A318XH37"/>
<accession>A0A318XH37</accession>
<evidence type="ECO:0000313" key="2">
    <source>
        <dbReference type="Proteomes" id="UP000248132"/>
    </source>
</evidence>
<protein>
    <submittedName>
        <fullName evidence="1">Uncharacterized protein</fullName>
    </submittedName>
</protein>
<name>A0A318XH37_9FIRM</name>
<reference evidence="1 2" key="1">
    <citation type="submission" date="2018-06" db="EMBL/GenBank/DDBJ databases">
        <title>Genomic Encyclopedia of Type Strains, Phase I: the one thousand microbial genomes (KMG-I) project.</title>
        <authorList>
            <person name="Kyrpides N."/>
        </authorList>
    </citation>
    <scope>NUCLEOTIDE SEQUENCE [LARGE SCALE GENOMIC DNA]</scope>
    <source>
        <strain evidence="1 2">DSM 19573</strain>
    </source>
</reference>
<comment type="caution">
    <text evidence="1">The sequence shown here is derived from an EMBL/GenBank/DDBJ whole genome shotgun (WGS) entry which is preliminary data.</text>
</comment>
<proteinExistence type="predicted"/>
<dbReference type="EMBL" id="QKMR01000036">
    <property type="protein sequence ID" value="PYG84279.1"/>
    <property type="molecule type" value="Genomic_DNA"/>
</dbReference>
<evidence type="ECO:0000313" key="1">
    <source>
        <dbReference type="EMBL" id="PYG84279.1"/>
    </source>
</evidence>
<gene>
    <name evidence="1" type="ORF">LY28_03699</name>
</gene>